<protein>
    <submittedName>
        <fullName evidence="3">2-oxopent-4-enoate hydratase</fullName>
    </submittedName>
</protein>
<organism evidence="3 4">
    <name type="scientific">SAR86 cluster bacterium BACL1 MAG-120920-bin57</name>
    <dbReference type="NCBI Taxonomy" id="1655571"/>
    <lineage>
        <taxon>Bacteria</taxon>
        <taxon>Pseudomonadati</taxon>
        <taxon>Pseudomonadota</taxon>
        <taxon>Gammaproteobacteria</taxon>
        <taxon>SAR86 cluster</taxon>
    </lineage>
</organism>
<dbReference type="GO" id="GO:0008684">
    <property type="term" value="F:2-oxopent-4-enoate hydratase activity"/>
    <property type="evidence" value="ECO:0007669"/>
    <property type="project" value="TreeGrafter"/>
</dbReference>
<evidence type="ECO:0000259" key="2">
    <source>
        <dbReference type="Pfam" id="PF01557"/>
    </source>
</evidence>
<dbReference type="Proteomes" id="UP000050874">
    <property type="component" value="Unassembled WGS sequence"/>
</dbReference>
<dbReference type="EMBL" id="LIAV01000046">
    <property type="protein sequence ID" value="KRO40910.1"/>
    <property type="molecule type" value="Genomic_DNA"/>
</dbReference>
<dbReference type="GO" id="GO:0005737">
    <property type="term" value="C:cytoplasm"/>
    <property type="evidence" value="ECO:0007669"/>
    <property type="project" value="TreeGrafter"/>
</dbReference>
<dbReference type="Pfam" id="PF01557">
    <property type="entry name" value="FAA_hydrolase"/>
    <property type="match status" value="1"/>
</dbReference>
<evidence type="ECO:0000313" key="4">
    <source>
        <dbReference type="Proteomes" id="UP000050874"/>
    </source>
</evidence>
<feature type="domain" description="Fumarylacetoacetase-like C-terminal" evidence="2">
    <location>
        <begin position="83"/>
        <end position="257"/>
    </location>
</feature>
<name>A0A0R2PSF4_9GAMM</name>
<sequence length="261" mass="28486">MNLNTINDIAAELFLALRNQQTIAPLTDKFPEININDAYQISRKFLSLREEQGEKIVGKKIGVTSSVVQEMLGVNQPDFGFLTNTMQVLNKSDFSIQGSLIQPRAEAEIAFILKDDLHGPGITKEDVIQATAKILPCFEIVDSRILDWNIKIQDTVADNASCGIFVLGEGECPPDKFSMNTLEVEVHKNGEFLSSGVGSAVQGHPAEAVAWLANTLGEYDIPLLKNEIILSGSLVPLEPAVPGDKFLMELKGVGTCEINFI</sequence>
<dbReference type="InterPro" id="IPR011234">
    <property type="entry name" value="Fumarylacetoacetase-like_C"/>
</dbReference>
<evidence type="ECO:0000313" key="3">
    <source>
        <dbReference type="EMBL" id="KRO40910.1"/>
    </source>
</evidence>
<proteinExistence type="predicted"/>
<keyword evidence="1" id="KW-0456">Lyase</keyword>
<accession>A0A0R2PSF4</accession>
<dbReference type="InterPro" id="IPR036663">
    <property type="entry name" value="Fumarylacetoacetase_C_sf"/>
</dbReference>
<gene>
    <name evidence="3" type="ORF">ABR63_04295</name>
</gene>
<reference evidence="4" key="1">
    <citation type="submission" date="2015-10" db="EMBL/GenBank/DDBJ databases">
        <title>Metagenome-Assembled Genomes uncover a global brackish microbiome.</title>
        <authorList>
            <person name="Hugerth L.W."/>
            <person name="Larsson J."/>
            <person name="Alneberg J."/>
            <person name="Lindh M.V."/>
            <person name="Legrand C."/>
            <person name="Pinhassi J."/>
            <person name="Andersson A."/>
        </authorList>
    </citation>
    <scope>NUCLEOTIDE SEQUENCE [LARGE SCALE GENOMIC DNA]</scope>
</reference>
<dbReference type="PANTHER" id="PTHR30143">
    <property type="entry name" value="ACID HYDRATASE"/>
    <property type="match status" value="1"/>
</dbReference>
<dbReference type="AlphaFoldDB" id="A0A0R2PSF4"/>
<dbReference type="SUPFAM" id="SSF56529">
    <property type="entry name" value="FAH"/>
    <property type="match status" value="1"/>
</dbReference>
<dbReference type="Gene3D" id="3.90.850.10">
    <property type="entry name" value="Fumarylacetoacetase-like, C-terminal domain"/>
    <property type="match status" value="1"/>
</dbReference>
<evidence type="ECO:0000256" key="1">
    <source>
        <dbReference type="ARBA" id="ARBA00023239"/>
    </source>
</evidence>
<comment type="caution">
    <text evidence="3">The sequence shown here is derived from an EMBL/GenBank/DDBJ whole genome shotgun (WGS) entry which is preliminary data.</text>
</comment>
<dbReference type="InterPro" id="IPR050772">
    <property type="entry name" value="Hydratase-Decarb/MhpD_sf"/>
</dbReference>
<dbReference type="PANTHER" id="PTHR30143:SF0">
    <property type="entry name" value="2-KETO-4-PENTENOATE HYDRATASE"/>
    <property type="match status" value="1"/>
</dbReference>